<protein>
    <recommendedName>
        <fullName evidence="8">Carbohydrate deacetylase</fullName>
    </recommendedName>
</protein>
<dbReference type="InterPro" id="IPR011330">
    <property type="entry name" value="Glyco_hydro/deAcase_b/a-brl"/>
</dbReference>
<dbReference type="InterPro" id="IPR006879">
    <property type="entry name" value="YdjC-like"/>
</dbReference>
<evidence type="ECO:0000256" key="1">
    <source>
        <dbReference type="ARBA" id="ARBA00001946"/>
    </source>
</evidence>
<evidence type="ECO:0000313" key="7">
    <source>
        <dbReference type="Proteomes" id="UP000092018"/>
    </source>
</evidence>
<dbReference type="GO" id="GO:0000272">
    <property type="term" value="P:polysaccharide catabolic process"/>
    <property type="evidence" value="ECO:0007669"/>
    <property type="project" value="InterPro"/>
</dbReference>
<dbReference type="KEGG" id="vbr:A6E01_15110"/>
<dbReference type="GO" id="GO:0019213">
    <property type="term" value="F:deacetylase activity"/>
    <property type="evidence" value="ECO:0007669"/>
    <property type="project" value="TreeGrafter"/>
</dbReference>
<keyword evidence="3" id="KW-0378">Hydrolase</keyword>
<sequence length="255" mass="28566">MKLIFNADDFGLTEQVNIAIQKAMAFGIVRSTTIMMNQPGTDHAIHLYKEGTIPEVGLHLTLTSGKPLSDPKLIPDLVNDSGYFLTRKELTEKPNISSEQITREFAAQYRLAIESGLQINHIDSHHFAAVYPALKDAFIHFANNIGLPVRRADAVFEGQHGLKVPCPDVFDIGFYDESVSLEWLKNRLLAHKANSQVSCVEFMCHPGYKQDSTLQTLSSYVSLREKELEILTSVELKKWLGGNDIESVGFNFLSR</sequence>
<dbReference type="SUPFAM" id="SSF88713">
    <property type="entry name" value="Glycoside hydrolase/deacetylase"/>
    <property type="match status" value="1"/>
</dbReference>
<proteinExistence type="predicted"/>
<dbReference type="Proteomes" id="UP000092018">
    <property type="component" value="Chromosome 2"/>
</dbReference>
<dbReference type="CDD" id="cd10803">
    <property type="entry name" value="YdjC_EF3048_like"/>
    <property type="match status" value="1"/>
</dbReference>
<dbReference type="RefSeq" id="WP_065211021.1">
    <property type="nucleotide sequence ID" value="NZ_AP024865.1"/>
</dbReference>
<dbReference type="GO" id="GO:0016811">
    <property type="term" value="F:hydrolase activity, acting on carbon-nitrogen (but not peptide) bonds, in linear amides"/>
    <property type="evidence" value="ECO:0007669"/>
    <property type="project" value="InterPro"/>
</dbReference>
<keyword evidence="5" id="KW-0119">Carbohydrate metabolism</keyword>
<organism evidence="6 7">
    <name type="scientific">Vibrio breoganii</name>
    <dbReference type="NCBI Taxonomy" id="553239"/>
    <lineage>
        <taxon>Bacteria</taxon>
        <taxon>Pseudomonadati</taxon>
        <taxon>Pseudomonadota</taxon>
        <taxon>Gammaproteobacteria</taxon>
        <taxon>Vibrionales</taxon>
        <taxon>Vibrionaceae</taxon>
        <taxon>Vibrio</taxon>
    </lineage>
</organism>
<name>A0AAN0XZ10_9VIBR</name>
<comment type="cofactor">
    <cofactor evidence="1">
        <name>Mg(2+)</name>
        <dbReference type="ChEBI" id="CHEBI:18420"/>
    </cofactor>
</comment>
<evidence type="ECO:0000256" key="5">
    <source>
        <dbReference type="ARBA" id="ARBA00023277"/>
    </source>
</evidence>
<gene>
    <name evidence="6" type="ORF">A6E01_15110</name>
</gene>
<reference evidence="6 7" key="1">
    <citation type="submission" date="2016-06" db="EMBL/GenBank/DDBJ databases">
        <title>Adaptive Radiation by Waves of Gene Transfer Leads to Fine-Scale Resource Partitioning in Marine Microbes.</title>
        <authorList>
            <person name="Hehemann J.-H."/>
            <person name="Arevalo P."/>
            <person name="Datta M.S."/>
            <person name="Yu X."/>
            <person name="Corzett C."/>
            <person name="Henschel A."/>
            <person name="Preheim S.P."/>
            <person name="Timberlake S."/>
            <person name="Alm E.J."/>
            <person name="Polz M.F."/>
        </authorList>
    </citation>
    <scope>NUCLEOTIDE SEQUENCE [LARGE SCALE GENOMIC DNA]</scope>
    <source>
        <strain evidence="6 7">FF50</strain>
    </source>
</reference>
<evidence type="ECO:0000256" key="2">
    <source>
        <dbReference type="ARBA" id="ARBA00022723"/>
    </source>
</evidence>
<dbReference type="EMBL" id="CP016178">
    <property type="protein sequence ID" value="ANO35249.1"/>
    <property type="molecule type" value="Genomic_DNA"/>
</dbReference>
<evidence type="ECO:0000256" key="4">
    <source>
        <dbReference type="ARBA" id="ARBA00022842"/>
    </source>
</evidence>
<dbReference type="GeneID" id="77307705"/>
<dbReference type="PANTHER" id="PTHR31609:SF1">
    <property type="entry name" value="CARBOHYDRATE DEACETYLASE"/>
    <property type="match status" value="1"/>
</dbReference>
<keyword evidence="4" id="KW-0460">Magnesium</keyword>
<evidence type="ECO:0000256" key="3">
    <source>
        <dbReference type="ARBA" id="ARBA00022801"/>
    </source>
</evidence>
<dbReference type="InterPro" id="IPR022948">
    <property type="entry name" value="COD_ChbG_bac"/>
</dbReference>
<dbReference type="Pfam" id="PF04794">
    <property type="entry name" value="YdjC"/>
    <property type="match status" value="1"/>
</dbReference>
<dbReference type="GO" id="GO:0046872">
    <property type="term" value="F:metal ion binding"/>
    <property type="evidence" value="ECO:0007669"/>
    <property type="project" value="UniProtKB-KW"/>
</dbReference>
<evidence type="ECO:0008006" key="8">
    <source>
        <dbReference type="Google" id="ProtNLM"/>
    </source>
</evidence>
<dbReference type="AlphaFoldDB" id="A0AAN0XZ10"/>
<dbReference type="PANTHER" id="PTHR31609">
    <property type="entry name" value="YDJC DEACETYLASE FAMILY MEMBER"/>
    <property type="match status" value="1"/>
</dbReference>
<evidence type="ECO:0000313" key="6">
    <source>
        <dbReference type="EMBL" id="ANO35249.1"/>
    </source>
</evidence>
<keyword evidence="2" id="KW-0479">Metal-binding</keyword>
<dbReference type="Gene3D" id="3.20.20.370">
    <property type="entry name" value="Glycoside hydrolase/deacetylase"/>
    <property type="match status" value="1"/>
</dbReference>
<accession>A0AAN0XZ10</accession>